<protein>
    <recommendedName>
        <fullName evidence="4">Malate dehydrogenase</fullName>
    </recommendedName>
</protein>
<dbReference type="InterPro" id="IPR021851">
    <property type="entry name" value="DUF3455"/>
</dbReference>
<evidence type="ECO:0000313" key="3">
    <source>
        <dbReference type="Proteomes" id="UP001358614"/>
    </source>
</evidence>
<gene>
    <name evidence="2" type="ORF">V865_006686</name>
</gene>
<feature type="signal peptide" evidence="1">
    <location>
        <begin position="1"/>
        <end position="18"/>
    </location>
</feature>
<dbReference type="EMBL" id="CP144090">
    <property type="protein sequence ID" value="WWD08574.1"/>
    <property type="molecule type" value="Genomic_DNA"/>
</dbReference>
<dbReference type="GeneID" id="91105487"/>
<dbReference type="PANTHER" id="PTHR35567:SF1">
    <property type="entry name" value="CONSERVED FUNGAL PROTEIN (AFU_ORTHOLOGUE AFUA_1G14230)"/>
    <property type="match status" value="1"/>
</dbReference>
<name>A0AAX4KRI0_9TREE</name>
<evidence type="ECO:0000313" key="2">
    <source>
        <dbReference type="EMBL" id="WWD08574.1"/>
    </source>
</evidence>
<dbReference type="Proteomes" id="UP001358614">
    <property type="component" value="Chromosome 2"/>
</dbReference>
<keyword evidence="1" id="KW-0732">Signal</keyword>
<organism evidence="2 3">
    <name type="scientific">Kwoniella europaea PYCC6329</name>
    <dbReference type="NCBI Taxonomy" id="1423913"/>
    <lineage>
        <taxon>Eukaryota</taxon>
        <taxon>Fungi</taxon>
        <taxon>Dikarya</taxon>
        <taxon>Basidiomycota</taxon>
        <taxon>Agaricomycotina</taxon>
        <taxon>Tremellomycetes</taxon>
        <taxon>Tremellales</taxon>
        <taxon>Cryptococcaceae</taxon>
        <taxon>Kwoniella</taxon>
    </lineage>
</organism>
<reference evidence="2 3" key="1">
    <citation type="submission" date="2024-01" db="EMBL/GenBank/DDBJ databases">
        <title>Comparative genomics of Cryptococcus and Kwoniella reveals pathogenesis evolution and contrasting modes of karyotype evolution via chromosome fusion or intercentromeric recombination.</title>
        <authorList>
            <person name="Coelho M.A."/>
            <person name="David-Palma M."/>
            <person name="Shea T."/>
            <person name="Bowers K."/>
            <person name="McGinley-Smith S."/>
            <person name="Mohammad A.W."/>
            <person name="Gnirke A."/>
            <person name="Yurkov A.M."/>
            <person name="Nowrousian M."/>
            <person name="Sun S."/>
            <person name="Cuomo C.A."/>
            <person name="Heitman J."/>
        </authorList>
    </citation>
    <scope>NUCLEOTIDE SEQUENCE [LARGE SCALE GENOMIC DNA]</scope>
    <source>
        <strain evidence="2 3">PYCC6329</strain>
    </source>
</reference>
<sequence>MFVQTLVTLFALLPFVLSAPAASTASTSSVDLKSLSSIQRSNFPDIASKIPRNCPVGNFSVPLNGSAGLSVPSGQTVSNIAVGRGIQNYTCTSGTYASTGALANLFDVSCLYTLTSGFIDPITISGLLPKMAFSALSFPDAGKLPIAIHHEFVATPGSSTPGAISPEFFTGTDKVILSKVASANAPTDPTTNVPWLQLAALDGQGTLSRSVFRLNTFKGQPPTSCTTEGEQLSVQYASMYFFTK</sequence>
<evidence type="ECO:0000256" key="1">
    <source>
        <dbReference type="SAM" id="SignalP"/>
    </source>
</evidence>
<dbReference type="AlphaFoldDB" id="A0AAX4KRI0"/>
<feature type="chain" id="PRO_5043791716" description="Malate dehydrogenase" evidence="1">
    <location>
        <begin position="19"/>
        <end position="244"/>
    </location>
</feature>
<proteinExistence type="predicted"/>
<accession>A0AAX4KRI0</accession>
<dbReference type="Pfam" id="PF11937">
    <property type="entry name" value="DUF3455"/>
    <property type="match status" value="1"/>
</dbReference>
<dbReference type="PANTHER" id="PTHR35567">
    <property type="entry name" value="MALATE DEHYDROGENASE (AFU_ORTHOLOGUE AFUA_2G13800)"/>
    <property type="match status" value="1"/>
</dbReference>
<keyword evidence="3" id="KW-1185">Reference proteome</keyword>
<dbReference type="RefSeq" id="XP_066086541.1">
    <property type="nucleotide sequence ID" value="XM_066230444.1"/>
</dbReference>
<evidence type="ECO:0008006" key="4">
    <source>
        <dbReference type="Google" id="ProtNLM"/>
    </source>
</evidence>
<dbReference type="KEGG" id="ker:91105487"/>